<dbReference type="HOGENOM" id="CLU_326101_0_0_1"/>
<evidence type="ECO:0000313" key="2">
    <source>
        <dbReference type="EMBL" id="EKX52770.1"/>
    </source>
</evidence>
<name>L1JX56_GUITC</name>
<reference evidence="3" key="3">
    <citation type="submission" date="2016-03" db="UniProtKB">
        <authorList>
            <consortium name="EnsemblProtists"/>
        </authorList>
    </citation>
    <scope>IDENTIFICATION</scope>
</reference>
<reference evidence="4" key="2">
    <citation type="submission" date="2012-11" db="EMBL/GenBank/DDBJ databases">
        <authorList>
            <person name="Kuo A."/>
            <person name="Curtis B.A."/>
            <person name="Tanifuji G."/>
            <person name="Burki F."/>
            <person name="Gruber A."/>
            <person name="Irimia M."/>
            <person name="Maruyama S."/>
            <person name="Arias M.C."/>
            <person name="Ball S.G."/>
            <person name="Gile G.H."/>
            <person name="Hirakawa Y."/>
            <person name="Hopkins J.F."/>
            <person name="Rensing S.A."/>
            <person name="Schmutz J."/>
            <person name="Symeonidi A."/>
            <person name="Elias M."/>
            <person name="Eveleigh R.J."/>
            <person name="Herman E.K."/>
            <person name="Klute M.J."/>
            <person name="Nakayama T."/>
            <person name="Obornik M."/>
            <person name="Reyes-Prieto A."/>
            <person name="Armbrust E.V."/>
            <person name="Aves S.J."/>
            <person name="Beiko R.G."/>
            <person name="Coutinho P."/>
            <person name="Dacks J.B."/>
            <person name="Durnford D.G."/>
            <person name="Fast N.M."/>
            <person name="Green B.R."/>
            <person name="Grisdale C."/>
            <person name="Hempe F."/>
            <person name="Henrissat B."/>
            <person name="Hoppner M.P."/>
            <person name="Ishida K.-I."/>
            <person name="Kim E."/>
            <person name="Koreny L."/>
            <person name="Kroth P.G."/>
            <person name="Liu Y."/>
            <person name="Malik S.-B."/>
            <person name="Maier U.G."/>
            <person name="McRose D."/>
            <person name="Mock T."/>
            <person name="Neilson J.A."/>
            <person name="Onodera N.T."/>
            <person name="Poole A.M."/>
            <person name="Pritham E.J."/>
            <person name="Richards T.A."/>
            <person name="Rocap G."/>
            <person name="Roy S.W."/>
            <person name="Sarai C."/>
            <person name="Schaack S."/>
            <person name="Shirato S."/>
            <person name="Slamovits C.H."/>
            <person name="Spencer D.F."/>
            <person name="Suzuki S."/>
            <person name="Worden A.Z."/>
            <person name="Zauner S."/>
            <person name="Barry K."/>
            <person name="Bell C."/>
            <person name="Bharti A.K."/>
            <person name="Crow J.A."/>
            <person name="Grimwood J."/>
            <person name="Kramer R."/>
            <person name="Lindquist E."/>
            <person name="Lucas S."/>
            <person name="Salamov A."/>
            <person name="McFadden G.I."/>
            <person name="Lane C.E."/>
            <person name="Keeling P.J."/>
            <person name="Gray M.W."/>
            <person name="Grigoriev I.V."/>
            <person name="Archibald J.M."/>
        </authorList>
    </citation>
    <scope>NUCLEOTIDE SEQUENCE</scope>
    <source>
        <strain evidence="4">CCMP2712</strain>
    </source>
</reference>
<dbReference type="RefSeq" id="XP_005839750.1">
    <property type="nucleotide sequence ID" value="XM_005839693.1"/>
</dbReference>
<evidence type="ECO:0000313" key="4">
    <source>
        <dbReference type="Proteomes" id="UP000011087"/>
    </source>
</evidence>
<sequence length="884" mass="98753">MLRNMWPISIVNPDEIVQYRTSSYLKRQTEAATMPSSAELMRRLDEFARQNPKSRTSKALKAKEISLEALAEAISQTCSFAEPSSLENPKGLRQWGDDVKQWYLSEFQADRQRQMEARSYDDQGTNVQTITMKVLGIPAYFSRQVENLCLKLEEQGLIVDQTQDSRSLIFKAPLKPDLVQAAEIPAVITFVRNEAAEKLWKGEGTFKVAGRRILAVNPAANPPISFKMRPKKENMGRVGILAEVAQLLRLNDSSTGDICEIYRQLCLKQGLAIIDLIPNAGMTVNLPPKRNLPPKKVFAAVGIETVNQNREVDWIATCSSLEAADIVLQAFDRHGKDRAGVTLGLVSENDKILKWFSVQMEATALHKNMKNAVRQEGTAMATGAEMLYSVQISSPVPSGKFSRNEIEKICASDETGRAKVIRNIRRAVACFDPQVEKDLQRIHLQCDPETGIWDGSGIILRLRSESSARKMMAEFPTQLLCWQGTVEIQTTASSLNLKVSPQATRDQSNPEARSQTTGTRAEGTVWTEIELSSIINETNLPDAGTDVVVEELKETIADLTRSELQQQGQLQLHLDDAVQEMAPESPGNASFPTLQEWADKGANAAENAVSKRLLRYRWKTREWKMHPKQGAERRRRRGQVGQWAPGRGGIKQKETRREWFMQQIEEAKKEKVETYTASAGNEVTSFISMTLLGISSVYVNHEEKLKKKFEEIGLIVDSVQESKAIMWKAPYRPEIASAEEIPVTVSFLRNAQAEKLWQGREDFAIDGRKFTAVHVSIVHDRSFKIRAKRGPWGKGGSLAELTHLLTLGGMTTAEIAAVYRYQLLRQSLAAVQLQPLAGMLVAGAPGQQVHKGLGQKGFIAVGANVIWRQREVEWIVSAELPRGE</sequence>
<evidence type="ECO:0000256" key="1">
    <source>
        <dbReference type="SAM" id="MobiDB-lite"/>
    </source>
</evidence>
<feature type="compositionally biased region" description="Polar residues" evidence="1">
    <location>
        <begin position="500"/>
        <end position="519"/>
    </location>
</feature>
<gene>
    <name evidence="2" type="ORF">GUITHDRAFT_101924</name>
</gene>
<accession>L1JX56</accession>
<organism evidence="2">
    <name type="scientific">Guillardia theta (strain CCMP2712)</name>
    <name type="common">Cryptophyte</name>
    <dbReference type="NCBI Taxonomy" id="905079"/>
    <lineage>
        <taxon>Eukaryota</taxon>
        <taxon>Cryptophyceae</taxon>
        <taxon>Pyrenomonadales</taxon>
        <taxon>Geminigeraceae</taxon>
        <taxon>Guillardia</taxon>
    </lineage>
</organism>
<evidence type="ECO:0000313" key="3">
    <source>
        <dbReference type="EnsemblProtists" id="EKX52770"/>
    </source>
</evidence>
<keyword evidence="4" id="KW-1185">Reference proteome</keyword>
<dbReference type="KEGG" id="gtt:GUITHDRAFT_101924"/>
<feature type="region of interest" description="Disordered" evidence="1">
    <location>
        <begin position="500"/>
        <end position="521"/>
    </location>
</feature>
<dbReference type="EnsemblProtists" id="EKX52770">
    <property type="protein sequence ID" value="EKX52770"/>
    <property type="gene ID" value="GUITHDRAFT_101924"/>
</dbReference>
<feature type="region of interest" description="Disordered" evidence="1">
    <location>
        <begin position="626"/>
        <end position="650"/>
    </location>
</feature>
<proteinExistence type="predicted"/>
<dbReference type="GeneID" id="17309365"/>
<dbReference type="Proteomes" id="UP000011087">
    <property type="component" value="Unassembled WGS sequence"/>
</dbReference>
<protein>
    <submittedName>
        <fullName evidence="2 3">Uncharacterized protein</fullName>
    </submittedName>
</protein>
<dbReference type="PaxDb" id="55529-EKX52770"/>
<reference evidence="2 4" key="1">
    <citation type="journal article" date="2012" name="Nature">
        <title>Algal genomes reveal evolutionary mosaicism and the fate of nucleomorphs.</title>
        <authorList>
            <consortium name="DOE Joint Genome Institute"/>
            <person name="Curtis B.A."/>
            <person name="Tanifuji G."/>
            <person name="Burki F."/>
            <person name="Gruber A."/>
            <person name="Irimia M."/>
            <person name="Maruyama S."/>
            <person name="Arias M.C."/>
            <person name="Ball S.G."/>
            <person name="Gile G.H."/>
            <person name="Hirakawa Y."/>
            <person name="Hopkins J.F."/>
            <person name="Kuo A."/>
            <person name="Rensing S.A."/>
            <person name="Schmutz J."/>
            <person name="Symeonidi A."/>
            <person name="Elias M."/>
            <person name="Eveleigh R.J."/>
            <person name="Herman E.K."/>
            <person name="Klute M.J."/>
            <person name="Nakayama T."/>
            <person name="Obornik M."/>
            <person name="Reyes-Prieto A."/>
            <person name="Armbrust E.V."/>
            <person name="Aves S.J."/>
            <person name="Beiko R.G."/>
            <person name="Coutinho P."/>
            <person name="Dacks J.B."/>
            <person name="Durnford D.G."/>
            <person name="Fast N.M."/>
            <person name="Green B.R."/>
            <person name="Grisdale C.J."/>
            <person name="Hempel F."/>
            <person name="Henrissat B."/>
            <person name="Hoppner M.P."/>
            <person name="Ishida K."/>
            <person name="Kim E."/>
            <person name="Koreny L."/>
            <person name="Kroth P.G."/>
            <person name="Liu Y."/>
            <person name="Malik S.B."/>
            <person name="Maier U.G."/>
            <person name="McRose D."/>
            <person name="Mock T."/>
            <person name="Neilson J.A."/>
            <person name="Onodera N.T."/>
            <person name="Poole A.M."/>
            <person name="Pritham E.J."/>
            <person name="Richards T.A."/>
            <person name="Rocap G."/>
            <person name="Roy S.W."/>
            <person name="Sarai C."/>
            <person name="Schaack S."/>
            <person name="Shirato S."/>
            <person name="Slamovits C.H."/>
            <person name="Spencer D.F."/>
            <person name="Suzuki S."/>
            <person name="Worden A.Z."/>
            <person name="Zauner S."/>
            <person name="Barry K."/>
            <person name="Bell C."/>
            <person name="Bharti A.K."/>
            <person name="Crow J.A."/>
            <person name="Grimwood J."/>
            <person name="Kramer R."/>
            <person name="Lindquist E."/>
            <person name="Lucas S."/>
            <person name="Salamov A."/>
            <person name="McFadden G.I."/>
            <person name="Lane C.E."/>
            <person name="Keeling P.J."/>
            <person name="Gray M.W."/>
            <person name="Grigoriev I.V."/>
            <person name="Archibald J.M."/>
        </authorList>
    </citation>
    <scope>NUCLEOTIDE SEQUENCE</scope>
    <source>
        <strain evidence="2 4">CCMP2712</strain>
    </source>
</reference>
<dbReference type="AlphaFoldDB" id="L1JX56"/>
<dbReference type="EMBL" id="JH992972">
    <property type="protein sequence ID" value="EKX52770.1"/>
    <property type="molecule type" value="Genomic_DNA"/>
</dbReference>